<evidence type="ECO:0000256" key="9">
    <source>
        <dbReference type="ARBA" id="ARBA00056148"/>
    </source>
</evidence>
<dbReference type="PROSITE" id="PS50975">
    <property type="entry name" value="ATP_GRASP"/>
    <property type="match status" value="1"/>
</dbReference>
<dbReference type="InterPro" id="IPR005479">
    <property type="entry name" value="CPAse_ATP-bd"/>
</dbReference>
<dbReference type="InterPro" id="IPR011054">
    <property type="entry name" value="Rudment_hybrid_motif"/>
</dbReference>
<sequence>MGIYGIRACLAGKYVQRNLCTTCYSLSPNATKAAPKVTPLSKILIANRGEIACRVIRSAKRLGIQTVAVYSDADRNAMHVAMADSAIRLGPAPSVESYLRQDKVLEAAFKTGAQAIHPGYGFLSENVEFAELCSKEGIIFIGPPASAIRDMGIKSTSKYIMSAAGVPVIHGYHGVDQTDEKLRHEAEKIGFPLMIKAVRGGGGKGMRIALTPSEFENQLESAKREAQKSFGDQVMLLERYVERPRHVEVQVFGDKYDNYVYLFERDCSVQRRHQKIIEEAPGPGISNETRKQLGEAAVRAARAVGYVGAGTVEFIMDPQQNFFFMEMNTRLQVEHPVSEMITNTDLVEWQLRVASGEPLPLDQSQIHLNGHAFEARIYAEEPKNNFLPGAGPLLHLTTPKPSSDVRVETGVAQGDVVSVFYDPMIAKLVVWSIDRASALRKLRSCLSEYNIVGLNSNVDFLMHLSSHPKFIEGDVHTDFITQHHGDLFPSKPVTDSLVGQAVLASILNEINVSSSQQGSTSDPYSPFASYPMSRLNHTYQKNVKITCQDNTYDVRVTSCENGLYKLKVGQSEEIDVSAKLSVSDNVTSIELSANGEISKSRVVFLNGNVHLFTKDGSVAFAMEKPSFLTSLGQGSIKQGGAVAPMPGIIEKILVKDGEEVKLGQPLLVMIAMKMEYIIRAPESGVVQKVNYKVGDSVAKNAALVRFVSTDKK</sequence>
<keyword evidence="8" id="KW-0092">Biotin</keyword>
<dbReference type="PROSITE" id="PS50968">
    <property type="entry name" value="BIOTINYL_LIPOYL"/>
    <property type="match status" value="1"/>
</dbReference>
<comment type="caution">
    <text evidence="14">The sequence shown here is derived from an EMBL/GenBank/DDBJ whole genome shotgun (WGS) entry which is preliminary data.</text>
</comment>
<dbReference type="AlphaFoldDB" id="A0A8J2RQF5"/>
<comment type="subcellular location">
    <subcellularLocation>
        <location evidence="2">Mitochondrion matrix</location>
    </subcellularLocation>
</comment>
<dbReference type="FunFam" id="2.40.50.100:FF:000003">
    <property type="entry name" value="Acetyl-CoA carboxylase biotin carboxyl carrier protein"/>
    <property type="match status" value="1"/>
</dbReference>
<evidence type="ECO:0000256" key="4">
    <source>
        <dbReference type="ARBA" id="ARBA00022741"/>
    </source>
</evidence>
<keyword evidence="7" id="KW-0496">Mitochondrion</keyword>
<keyword evidence="5 10" id="KW-0067">ATP-binding</keyword>
<evidence type="ECO:0000256" key="8">
    <source>
        <dbReference type="ARBA" id="ARBA00023267"/>
    </source>
</evidence>
<comment type="function">
    <text evidence="9">This is one of the 2 subunits of the biotin-dependent propionyl-CoA carboxylase (PCC), a mitochondrial enzyme involved in the catabolism of odd chain fatty acids, branched-chain amino acids isoleucine, threonine, methionine, and valine and other metabolites. Propionyl-CoA carboxylase catalyzes the carboxylation of propionyl-CoA/propanoyl-CoA to D-methylmalonyl-CoA/(S)-methylmalonyl-CoA. Within the holoenzyme, the alpha subunit catalyzes the ATP-dependent carboxylation of the biotin carried by the biotin carboxyl carrier (BCC) domain, while the beta subunit then transfers the carboxyl group from carboxylated biotin to propionyl-CoA. Propionyl-CoA carboxylase also significantly acts on butyryl-CoA/butanoyl-CoA, which is converted to ethylmalonyl-CoA/(2S)-ethylmalonyl-CoA. Other alternative minor substrates include (2E)-butenoyl-CoA/crotonoyl-CoA.</text>
</comment>
<dbReference type="GO" id="GO:0046872">
    <property type="term" value="F:metal ion binding"/>
    <property type="evidence" value="ECO:0007669"/>
    <property type="project" value="InterPro"/>
</dbReference>
<dbReference type="GO" id="GO:0005524">
    <property type="term" value="F:ATP binding"/>
    <property type="evidence" value="ECO:0007669"/>
    <property type="project" value="UniProtKB-UniRule"/>
</dbReference>
<dbReference type="InterPro" id="IPR000089">
    <property type="entry name" value="Biotin_lipoyl"/>
</dbReference>
<keyword evidence="4 10" id="KW-0547">Nucleotide-binding</keyword>
<dbReference type="CDD" id="cd06850">
    <property type="entry name" value="biotinyl_domain"/>
    <property type="match status" value="1"/>
</dbReference>
<keyword evidence="15" id="KW-1185">Reference proteome</keyword>
<dbReference type="Gene3D" id="2.40.50.100">
    <property type="match status" value="1"/>
</dbReference>
<dbReference type="Pfam" id="PF02785">
    <property type="entry name" value="Biotin_carb_C"/>
    <property type="match status" value="1"/>
</dbReference>
<reference evidence="14" key="1">
    <citation type="submission" date="2021-11" db="EMBL/GenBank/DDBJ databases">
        <authorList>
            <person name="Schell T."/>
        </authorList>
    </citation>
    <scope>NUCLEOTIDE SEQUENCE</scope>
    <source>
        <strain evidence="14">M5</strain>
    </source>
</reference>
<feature type="domain" description="Lipoyl-binding" evidence="11">
    <location>
        <begin position="631"/>
        <end position="707"/>
    </location>
</feature>
<dbReference type="PANTHER" id="PTHR18866:SF33">
    <property type="entry name" value="METHYLCROTONOYL-COA CARBOXYLASE SUBUNIT ALPHA, MITOCHONDRIAL-RELATED"/>
    <property type="match status" value="1"/>
</dbReference>
<dbReference type="Pfam" id="PF00289">
    <property type="entry name" value="Biotin_carb_N"/>
    <property type="match status" value="1"/>
</dbReference>
<dbReference type="InterPro" id="IPR011764">
    <property type="entry name" value="Biotin_carboxylation_dom"/>
</dbReference>
<dbReference type="Pfam" id="PF00364">
    <property type="entry name" value="Biotin_lipoyl"/>
    <property type="match status" value="1"/>
</dbReference>
<dbReference type="PROSITE" id="PS50979">
    <property type="entry name" value="BC"/>
    <property type="match status" value="1"/>
</dbReference>
<name>A0A8J2RQF5_9CRUS</name>
<proteinExistence type="predicted"/>
<dbReference type="InterPro" id="IPR011053">
    <property type="entry name" value="Single_hybrid_motif"/>
</dbReference>
<evidence type="ECO:0000256" key="7">
    <source>
        <dbReference type="ARBA" id="ARBA00023128"/>
    </source>
</evidence>
<dbReference type="Gene3D" id="3.30.470.20">
    <property type="entry name" value="ATP-grasp fold, B domain"/>
    <property type="match status" value="1"/>
</dbReference>
<evidence type="ECO:0000259" key="13">
    <source>
        <dbReference type="PROSITE" id="PS50979"/>
    </source>
</evidence>
<evidence type="ECO:0008006" key="16">
    <source>
        <dbReference type="Google" id="ProtNLM"/>
    </source>
</evidence>
<dbReference type="EMBL" id="CAKKLH010000227">
    <property type="protein sequence ID" value="CAH0106705.1"/>
    <property type="molecule type" value="Genomic_DNA"/>
</dbReference>
<protein>
    <recommendedName>
        <fullName evidence="16">Methylcrotonoyl-CoA carboxylase subunit alpha, mitochondrial</fullName>
    </recommendedName>
</protein>
<accession>A0A8J2RQF5</accession>
<dbReference type="FunFam" id="3.40.50.20:FF:000010">
    <property type="entry name" value="Propionyl-CoA carboxylase subunit alpha"/>
    <property type="match status" value="1"/>
</dbReference>
<evidence type="ECO:0000313" key="15">
    <source>
        <dbReference type="Proteomes" id="UP000789390"/>
    </source>
</evidence>
<dbReference type="OrthoDB" id="196847at2759"/>
<dbReference type="Gene3D" id="3.30.700.40">
    <property type="match status" value="1"/>
</dbReference>
<dbReference type="GO" id="GO:0005759">
    <property type="term" value="C:mitochondrial matrix"/>
    <property type="evidence" value="ECO:0007669"/>
    <property type="project" value="UniProtKB-SubCell"/>
</dbReference>
<dbReference type="InterPro" id="IPR005482">
    <property type="entry name" value="Biotin_COase_C"/>
</dbReference>
<dbReference type="SUPFAM" id="SSF56059">
    <property type="entry name" value="Glutathione synthetase ATP-binding domain-like"/>
    <property type="match status" value="1"/>
</dbReference>
<dbReference type="InterPro" id="IPR001882">
    <property type="entry name" value="Biotin_BS"/>
</dbReference>
<dbReference type="InterPro" id="IPR011761">
    <property type="entry name" value="ATP-grasp"/>
</dbReference>
<gene>
    <name evidence="14" type="ORF">DGAL_LOCUS9862</name>
</gene>
<dbReference type="PROSITE" id="PS00867">
    <property type="entry name" value="CPSASE_2"/>
    <property type="match status" value="1"/>
</dbReference>
<dbReference type="SUPFAM" id="SSF51246">
    <property type="entry name" value="Rudiment single hybrid motif"/>
    <property type="match status" value="1"/>
</dbReference>
<dbReference type="SUPFAM" id="SSF51230">
    <property type="entry name" value="Single hybrid motif"/>
    <property type="match status" value="1"/>
</dbReference>
<organism evidence="14 15">
    <name type="scientific">Daphnia galeata</name>
    <dbReference type="NCBI Taxonomy" id="27404"/>
    <lineage>
        <taxon>Eukaryota</taxon>
        <taxon>Metazoa</taxon>
        <taxon>Ecdysozoa</taxon>
        <taxon>Arthropoda</taxon>
        <taxon>Crustacea</taxon>
        <taxon>Branchiopoda</taxon>
        <taxon>Diplostraca</taxon>
        <taxon>Cladocera</taxon>
        <taxon>Anomopoda</taxon>
        <taxon>Daphniidae</taxon>
        <taxon>Daphnia</taxon>
    </lineage>
</organism>
<dbReference type="PANTHER" id="PTHR18866">
    <property type="entry name" value="CARBOXYLASE:PYRUVATE/ACETYL-COA/PROPIONYL-COA CARBOXYLASE"/>
    <property type="match status" value="1"/>
</dbReference>
<dbReference type="PROSITE" id="PS00188">
    <property type="entry name" value="BIOTIN"/>
    <property type="match status" value="1"/>
</dbReference>
<dbReference type="FunFam" id="3.30.470.20:FF:000028">
    <property type="entry name" value="Methylcrotonoyl-CoA carboxylase subunit alpha, mitochondrial"/>
    <property type="match status" value="1"/>
</dbReference>
<feature type="domain" description="ATP-grasp" evidence="12">
    <location>
        <begin position="158"/>
        <end position="355"/>
    </location>
</feature>
<comment type="cofactor">
    <cofactor evidence="1">
        <name>biotin</name>
        <dbReference type="ChEBI" id="CHEBI:57586"/>
    </cofactor>
</comment>
<dbReference type="FunFam" id="3.30.1490.20:FF:000003">
    <property type="entry name" value="acetyl-CoA carboxylase isoform X1"/>
    <property type="match status" value="1"/>
</dbReference>
<dbReference type="InterPro" id="IPR016185">
    <property type="entry name" value="PreATP-grasp_dom_sf"/>
</dbReference>
<keyword evidence="6" id="KW-0809">Transit peptide</keyword>
<dbReference type="GO" id="GO:0004485">
    <property type="term" value="F:methylcrotonoyl-CoA carboxylase activity"/>
    <property type="evidence" value="ECO:0007669"/>
    <property type="project" value="TreeGrafter"/>
</dbReference>
<dbReference type="SUPFAM" id="SSF52440">
    <property type="entry name" value="PreATP-grasp domain"/>
    <property type="match status" value="1"/>
</dbReference>
<feature type="domain" description="Biotin carboxylation" evidence="13">
    <location>
        <begin position="39"/>
        <end position="485"/>
    </location>
</feature>
<dbReference type="SMART" id="SM00878">
    <property type="entry name" value="Biotin_carb_C"/>
    <property type="match status" value="1"/>
</dbReference>
<evidence type="ECO:0000313" key="14">
    <source>
        <dbReference type="EMBL" id="CAH0106705.1"/>
    </source>
</evidence>
<evidence type="ECO:0000256" key="6">
    <source>
        <dbReference type="ARBA" id="ARBA00022946"/>
    </source>
</evidence>
<keyword evidence="3" id="KW-0436">Ligase</keyword>
<dbReference type="Pfam" id="PF02786">
    <property type="entry name" value="CPSase_L_D2"/>
    <property type="match status" value="1"/>
</dbReference>
<evidence type="ECO:0000259" key="12">
    <source>
        <dbReference type="PROSITE" id="PS50975"/>
    </source>
</evidence>
<dbReference type="Proteomes" id="UP000789390">
    <property type="component" value="Unassembled WGS sequence"/>
</dbReference>
<dbReference type="InterPro" id="IPR005481">
    <property type="entry name" value="BC-like_N"/>
</dbReference>
<evidence type="ECO:0000256" key="3">
    <source>
        <dbReference type="ARBA" id="ARBA00022598"/>
    </source>
</evidence>
<evidence type="ECO:0000256" key="1">
    <source>
        <dbReference type="ARBA" id="ARBA00001953"/>
    </source>
</evidence>
<dbReference type="InterPro" id="IPR050856">
    <property type="entry name" value="Biotin_carboxylase_complex"/>
</dbReference>
<evidence type="ECO:0000256" key="10">
    <source>
        <dbReference type="PROSITE-ProRule" id="PRU00409"/>
    </source>
</evidence>
<evidence type="ECO:0000256" key="5">
    <source>
        <dbReference type="ARBA" id="ARBA00022840"/>
    </source>
</evidence>
<evidence type="ECO:0000259" key="11">
    <source>
        <dbReference type="PROSITE" id="PS50968"/>
    </source>
</evidence>
<evidence type="ECO:0000256" key="2">
    <source>
        <dbReference type="ARBA" id="ARBA00004305"/>
    </source>
</evidence>